<dbReference type="AlphaFoldDB" id="M5EXZ5"/>
<proteinExistence type="predicted"/>
<reference evidence="1 2" key="1">
    <citation type="submission" date="2013-02" db="EMBL/GenBank/DDBJ databases">
        <authorList>
            <person name="Genoscope - CEA"/>
        </authorList>
    </citation>
    <scope>NUCLEOTIDE SEQUENCE [LARGE SCALE GENOMIC DNA]</scope>
    <source>
        <strain evidence="1 2">STM 2683</strain>
    </source>
</reference>
<evidence type="ECO:0000313" key="1">
    <source>
        <dbReference type="EMBL" id="CCV09077.1"/>
    </source>
</evidence>
<keyword evidence="2" id="KW-1185">Reference proteome</keyword>
<protein>
    <submittedName>
        <fullName evidence="1">Uncharacterized protein</fullName>
    </submittedName>
</protein>
<accession>M5EXZ5</accession>
<gene>
    <name evidence="1" type="ORF">MESS2_820017</name>
</gene>
<evidence type="ECO:0000313" key="2">
    <source>
        <dbReference type="Proteomes" id="UP000012062"/>
    </source>
</evidence>
<sequence length="86" mass="9468">MPASILFQRTEAVRVWVGQSMPSDAKHSASSDRPNVRLTSGPFALGAYCDVEGQTEPHAVGRLLVGQRSPTRDSSTLPIMRFFQHK</sequence>
<dbReference type="EMBL" id="CAUM01000153">
    <property type="protein sequence ID" value="CCV09077.1"/>
    <property type="molecule type" value="Genomic_DNA"/>
</dbReference>
<organism evidence="1 2">
    <name type="scientific">Mesorhizobium metallidurans STM 2683</name>
    <dbReference type="NCBI Taxonomy" id="1297569"/>
    <lineage>
        <taxon>Bacteria</taxon>
        <taxon>Pseudomonadati</taxon>
        <taxon>Pseudomonadota</taxon>
        <taxon>Alphaproteobacteria</taxon>
        <taxon>Hyphomicrobiales</taxon>
        <taxon>Phyllobacteriaceae</taxon>
        <taxon>Mesorhizobium</taxon>
    </lineage>
</organism>
<comment type="caution">
    <text evidence="1">The sequence shown here is derived from an EMBL/GenBank/DDBJ whole genome shotgun (WGS) entry which is preliminary data.</text>
</comment>
<name>M5EXZ5_9HYPH</name>
<dbReference type="Proteomes" id="UP000012062">
    <property type="component" value="Unassembled WGS sequence"/>
</dbReference>